<dbReference type="InterPro" id="IPR005288">
    <property type="entry name" value="NadB"/>
</dbReference>
<dbReference type="EMBL" id="JAUQTB010000004">
    <property type="protein sequence ID" value="MDO7906843.1"/>
    <property type="molecule type" value="Genomic_DNA"/>
</dbReference>
<dbReference type="PANTHER" id="PTHR42716:SF1">
    <property type="entry name" value="SLL0471 PROTEIN"/>
    <property type="match status" value="1"/>
</dbReference>
<dbReference type="SUPFAM" id="SSF51905">
    <property type="entry name" value="FAD/NAD(P)-binding domain"/>
    <property type="match status" value="1"/>
</dbReference>
<comment type="caution">
    <text evidence="1">The sequence shown here is derived from an EMBL/GenBank/DDBJ whole genome shotgun (WGS) entry which is preliminary data.</text>
</comment>
<evidence type="ECO:0000313" key="1">
    <source>
        <dbReference type="EMBL" id="MDO7906843.1"/>
    </source>
</evidence>
<dbReference type="Pfam" id="PF12831">
    <property type="entry name" value="FAD_oxidored"/>
    <property type="match status" value="2"/>
</dbReference>
<accession>A0ABT9CC51</accession>
<protein>
    <submittedName>
        <fullName evidence="1">FAD-dependent oxidoreductase</fullName>
    </submittedName>
</protein>
<dbReference type="Proteomes" id="UP001240171">
    <property type="component" value="Unassembled WGS sequence"/>
</dbReference>
<dbReference type="Gene3D" id="3.40.50.720">
    <property type="entry name" value="NAD(P)-binding Rossmann-like Domain"/>
    <property type="match status" value="1"/>
</dbReference>
<gene>
    <name evidence="1" type="ORF">Q5741_10440</name>
</gene>
<dbReference type="InterPro" id="IPR036188">
    <property type="entry name" value="FAD/NAD-bd_sf"/>
</dbReference>
<dbReference type="PANTHER" id="PTHR42716">
    <property type="entry name" value="L-ASPARTATE OXIDASE"/>
    <property type="match status" value="1"/>
</dbReference>
<evidence type="ECO:0000313" key="2">
    <source>
        <dbReference type="Proteomes" id="UP001240171"/>
    </source>
</evidence>
<dbReference type="RefSeq" id="WP_305024072.1">
    <property type="nucleotide sequence ID" value="NZ_JAUQTB010000004.1"/>
</dbReference>
<sequence length="549" mass="61299">MGEAVLDTWQADIIIIGGGLGGTSAALAAAKAGMKVIMTEETDWIGGQLTAQAVPPDEHRWIEKFGCTASFREFRDRVRQYYLDNYPLTEEARSNPLLNPGNGWVSRLAHEPKVALQVLEDMLAPYVNSRRITILYHTVPVDVQVHGDKIVSVTVGRQHQGSPQPQHSGNKYGEGALREPLIRLQGDYYLDATECGDLLPLAGAEYVSGAESAEETGEPHALPVRDPLDMQSITHVAAVDYVEGGDFRIPKPGAYEEWMDYIPAFSRFPILSWYASDAADTTKLKQFTMFPNDQGIVSLWDYRRIVDPSIWAVPLNEGEVTLLNWAQNDYYRGPVIGVSPEEAAYHRERARELTLCLIYWLQHDAPRLDGGTGYPGVRLRGDVLGTRDGLAKTAYIRESRRIRALYTVTEHDVSKELRGSLGIRRYTDSVGVGSYHLDLHPTTGSQRTFYIPNYPYEIPLGSLIPVRLINLLPACKNIGMTQIANGCYRLHPTEWNIGESAGFLAAYAVEQAVSPREIHASTEHLSRYQELLMAHGVQLHWPEEEMGEL</sequence>
<organism evidence="1 2">
    <name type="scientific">Paenibacillus lacisoli</name>
    <dbReference type="NCBI Taxonomy" id="3064525"/>
    <lineage>
        <taxon>Bacteria</taxon>
        <taxon>Bacillati</taxon>
        <taxon>Bacillota</taxon>
        <taxon>Bacilli</taxon>
        <taxon>Bacillales</taxon>
        <taxon>Paenibacillaceae</taxon>
        <taxon>Paenibacillus</taxon>
    </lineage>
</organism>
<proteinExistence type="predicted"/>
<keyword evidence="2" id="KW-1185">Reference proteome</keyword>
<name>A0ABT9CC51_9BACL</name>
<reference evidence="1 2" key="1">
    <citation type="submission" date="2023-07" db="EMBL/GenBank/DDBJ databases">
        <title>Paenibacillus sp. JX-17 nov. isolated from soil.</title>
        <authorList>
            <person name="Wan Y."/>
            <person name="Liu B."/>
        </authorList>
    </citation>
    <scope>NUCLEOTIDE SEQUENCE [LARGE SCALE GENOMIC DNA]</scope>
    <source>
        <strain evidence="1 2">JX-17</strain>
    </source>
</reference>